<dbReference type="Gene3D" id="3.40.630.30">
    <property type="match status" value="1"/>
</dbReference>
<evidence type="ECO:0000256" key="1">
    <source>
        <dbReference type="ARBA" id="ARBA00022679"/>
    </source>
</evidence>
<evidence type="ECO:0000313" key="4">
    <source>
        <dbReference type="EMBL" id="PMD20290.1"/>
    </source>
</evidence>
<dbReference type="PANTHER" id="PTHR45910">
    <property type="entry name" value="N-ALPHA-ACETYLTRANSFERASE 20"/>
    <property type="match status" value="1"/>
</dbReference>
<dbReference type="PANTHER" id="PTHR45910:SF1">
    <property type="entry name" value="N-ALPHA-ACETYLTRANSFERASE 20"/>
    <property type="match status" value="1"/>
</dbReference>
<reference evidence="4 5" key="1">
    <citation type="submission" date="2016-05" db="EMBL/GenBank/DDBJ databases">
        <title>A degradative enzymes factory behind the ericoid mycorrhizal symbiosis.</title>
        <authorList>
            <consortium name="DOE Joint Genome Institute"/>
            <person name="Martino E."/>
            <person name="Morin E."/>
            <person name="Grelet G."/>
            <person name="Kuo A."/>
            <person name="Kohler A."/>
            <person name="Daghino S."/>
            <person name="Barry K."/>
            <person name="Choi C."/>
            <person name="Cichocki N."/>
            <person name="Clum A."/>
            <person name="Copeland A."/>
            <person name="Hainaut M."/>
            <person name="Haridas S."/>
            <person name="Labutti K."/>
            <person name="Lindquist E."/>
            <person name="Lipzen A."/>
            <person name="Khouja H.-R."/>
            <person name="Murat C."/>
            <person name="Ohm R."/>
            <person name="Olson A."/>
            <person name="Spatafora J."/>
            <person name="Veneault-Fourrey C."/>
            <person name="Henrissat B."/>
            <person name="Grigoriev I."/>
            <person name="Martin F."/>
            <person name="Perotto S."/>
        </authorList>
    </citation>
    <scope>NUCLEOTIDE SEQUENCE [LARGE SCALE GENOMIC DNA]</scope>
    <source>
        <strain evidence="4 5">UAMH 7357</strain>
    </source>
</reference>
<dbReference type="InterPro" id="IPR000182">
    <property type="entry name" value="GNAT_dom"/>
</dbReference>
<keyword evidence="2 4" id="KW-0012">Acyltransferase</keyword>
<evidence type="ECO:0000256" key="2">
    <source>
        <dbReference type="ARBA" id="ARBA00023315"/>
    </source>
</evidence>
<dbReference type="InterPro" id="IPR051646">
    <property type="entry name" value="NatB_acetyltransferase_subunit"/>
</dbReference>
<evidence type="ECO:0000313" key="5">
    <source>
        <dbReference type="Proteomes" id="UP000235672"/>
    </source>
</evidence>
<protein>
    <submittedName>
        <fullName evidence="4">Acyl-CoA N-acyltransferase</fullName>
    </submittedName>
</protein>
<dbReference type="SUPFAM" id="SSF55729">
    <property type="entry name" value="Acyl-CoA N-acyltransferases (Nat)"/>
    <property type="match status" value="1"/>
</dbReference>
<dbReference type="PROSITE" id="PS51186">
    <property type="entry name" value="GNAT"/>
    <property type="match status" value="1"/>
</dbReference>
<dbReference type="Pfam" id="PF00583">
    <property type="entry name" value="Acetyltransf_1"/>
    <property type="match status" value="1"/>
</dbReference>
<dbReference type="FunFam" id="3.40.630.30:FF:000058">
    <property type="entry name" value="N-acetyltransferase (Nat5)"/>
    <property type="match status" value="1"/>
</dbReference>
<dbReference type="GO" id="GO:0031416">
    <property type="term" value="C:NatB complex"/>
    <property type="evidence" value="ECO:0007669"/>
    <property type="project" value="TreeGrafter"/>
</dbReference>
<keyword evidence="5" id="KW-1185">Reference proteome</keyword>
<sequence>MTSLRPFHATDVFKFNPTNLDPLTETYDLNFYFSYLARWPHLFTAAEGPDGTIDGYIMGKLESSPSYYVHSEHYLPFHAHITALTVAPHARRLGLARTLSSCLETSGDEYDAWFVDLFVRASNKVGQALYHGLGYSVFRVVKEYYSDDPTDPTKDSEDAWDMRKRLKRDVHGKHARSDGLKYEVNPEDVW</sequence>
<keyword evidence="1 4" id="KW-0808">Transferase</keyword>
<gene>
    <name evidence="4" type="ORF">NA56DRAFT_646432</name>
</gene>
<dbReference type="Proteomes" id="UP000235672">
    <property type="component" value="Unassembled WGS sequence"/>
</dbReference>
<feature type="domain" description="N-acetyltransferase" evidence="3">
    <location>
        <begin position="2"/>
        <end position="167"/>
    </location>
</feature>
<dbReference type="STRING" id="1745343.A0A2J6Q1Y3"/>
<accession>A0A2J6Q1Y3</accession>
<dbReference type="EMBL" id="KZ613485">
    <property type="protein sequence ID" value="PMD20290.1"/>
    <property type="molecule type" value="Genomic_DNA"/>
</dbReference>
<evidence type="ECO:0000259" key="3">
    <source>
        <dbReference type="PROSITE" id="PS51186"/>
    </source>
</evidence>
<dbReference type="AlphaFoldDB" id="A0A2J6Q1Y3"/>
<proteinExistence type="predicted"/>
<dbReference type="InterPro" id="IPR016181">
    <property type="entry name" value="Acyl_CoA_acyltransferase"/>
</dbReference>
<dbReference type="OrthoDB" id="10264728at2759"/>
<name>A0A2J6Q1Y3_9HELO</name>
<organism evidence="4 5">
    <name type="scientific">Hyaloscypha hepaticicola</name>
    <dbReference type="NCBI Taxonomy" id="2082293"/>
    <lineage>
        <taxon>Eukaryota</taxon>
        <taxon>Fungi</taxon>
        <taxon>Dikarya</taxon>
        <taxon>Ascomycota</taxon>
        <taxon>Pezizomycotina</taxon>
        <taxon>Leotiomycetes</taxon>
        <taxon>Helotiales</taxon>
        <taxon>Hyaloscyphaceae</taxon>
        <taxon>Hyaloscypha</taxon>
    </lineage>
</organism>
<dbReference type="GO" id="GO:0004596">
    <property type="term" value="F:protein-N-terminal amino-acid acetyltransferase activity"/>
    <property type="evidence" value="ECO:0007669"/>
    <property type="project" value="TreeGrafter"/>
</dbReference>